<protein>
    <submittedName>
        <fullName evidence="1">Uncharacterized protein</fullName>
    </submittedName>
</protein>
<sequence length="33" mass="3628">MPLSQAQTKVRKISGVITGNALWMKNQRTVTVA</sequence>
<evidence type="ECO:0000313" key="1">
    <source>
        <dbReference type="EMBL" id="VYS94385.1"/>
    </source>
</evidence>
<gene>
    <name evidence="1" type="ORF">BLLFYP82_01066</name>
</gene>
<reference evidence="1" key="1">
    <citation type="submission" date="2019-11" db="EMBL/GenBank/DDBJ databases">
        <authorList>
            <person name="Feng L."/>
        </authorList>
    </citation>
    <scope>NUCLEOTIDE SEQUENCE</scope>
    <source>
        <strain evidence="1">BlongumLFYP82</strain>
    </source>
</reference>
<proteinExistence type="predicted"/>
<name>A0A6N2SS55_BIFLN</name>
<accession>A0A6N2SS55</accession>
<dbReference type="AlphaFoldDB" id="A0A6N2SS55"/>
<organism evidence="1">
    <name type="scientific">Bifidobacterium longum</name>
    <dbReference type="NCBI Taxonomy" id="216816"/>
    <lineage>
        <taxon>Bacteria</taxon>
        <taxon>Bacillati</taxon>
        <taxon>Actinomycetota</taxon>
        <taxon>Actinomycetes</taxon>
        <taxon>Bifidobacteriales</taxon>
        <taxon>Bifidobacteriaceae</taxon>
        <taxon>Bifidobacterium</taxon>
    </lineage>
</organism>
<dbReference type="EMBL" id="CACRSV010000017">
    <property type="protein sequence ID" value="VYS94385.1"/>
    <property type="molecule type" value="Genomic_DNA"/>
</dbReference>